<gene>
    <name evidence="6" type="ORF">BJY18_000941</name>
</gene>
<dbReference type="PANTHER" id="PTHR30146">
    <property type="entry name" value="LACI-RELATED TRANSCRIPTIONAL REPRESSOR"/>
    <property type="match status" value="1"/>
</dbReference>
<dbReference type="PANTHER" id="PTHR30146:SF153">
    <property type="entry name" value="LACTOSE OPERON REPRESSOR"/>
    <property type="match status" value="1"/>
</dbReference>
<keyword evidence="3" id="KW-0804">Transcription</keyword>
<dbReference type="Gene3D" id="1.10.260.40">
    <property type="entry name" value="lambda repressor-like DNA-binding domains"/>
    <property type="match status" value="1"/>
</dbReference>
<sequence>MPELSLSRRSGGGRSPTSRDIARELDVSQSTVSRALNGGSVAEATRARVIEAAARRGYVVNAAARELVTKKSGLVGVVVADITNPFYPELVEAIGARLAEAGKTMLLATIGVTDDEVARVRLLLEHRVDGIIFTSTQVDSTAIPRLASDDFPLVLVNREVDGVEADAIVGDNVAGATAAAEYLLGLGHRRIALITGDARTSTSRDREAAFVRSLEGAGVRLAHRVEAGFDQRAAFSAALELLGGTRPPTAVMCVNDLIAFGVLNAARRLGIDVPGGLSVVGFDDIPMASWDAIGLTTVRQPISRMAEEAVAVLERRVADDGSEFERHLLPCELVVRSTTGVPGTTKGKV</sequence>
<feature type="region of interest" description="Disordered" evidence="4">
    <location>
        <begin position="1"/>
        <end position="24"/>
    </location>
</feature>
<dbReference type="CDD" id="cd06278">
    <property type="entry name" value="PBP1_LacI-like"/>
    <property type="match status" value="1"/>
</dbReference>
<organism evidence="6 7">
    <name type="scientific">Amycolatopsis jiangsuensis</name>
    <dbReference type="NCBI Taxonomy" id="1181879"/>
    <lineage>
        <taxon>Bacteria</taxon>
        <taxon>Bacillati</taxon>
        <taxon>Actinomycetota</taxon>
        <taxon>Actinomycetes</taxon>
        <taxon>Pseudonocardiales</taxon>
        <taxon>Pseudonocardiaceae</taxon>
        <taxon>Amycolatopsis</taxon>
    </lineage>
</organism>
<evidence type="ECO:0000256" key="3">
    <source>
        <dbReference type="ARBA" id="ARBA00023163"/>
    </source>
</evidence>
<evidence type="ECO:0000259" key="5">
    <source>
        <dbReference type="PROSITE" id="PS50932"/>
    </source>
</evidence>
<dbReference type="InterPro" id="IPR010982">
    <property type="entry name" value="Lambda_DNA-bd_dom_sf"/>
</dbReference>
<dbReference type="Pfam" id="PF00356">
    <property type="entry name" value="LacI"/>
    <property type="match status" value="1"/>
</dbReference>
<evidence type="ECO:0000313" key="6">
    <source>
        <dbReference type="EMBL" id="MBB4683456.1"/>
    </source>
</evidence>
<feature type="domain" description="HTH lacI-type" evidence="5">
    <location>
        <begin position="16"/>
        <end position="69"/>
    </location>
</feature>
<dbReference type="SUPFAM" id="SSF47413">
    <property type="entry name" value="lambda repressor-like DNA-binding domains"/>
    <property type="match status" value="1"/>
</dbReference>
<reference evidence="6 7" key="1">
    <citation type="submission" date="2020-08" db="EMBL/GenBank/DDBJ databases">
        <title>Sequencing the genomes of 1000 actinobacteria strains.</title>
        <authorList>
            <person name="Klenk H.-P."/>
        </authorList>
    </citation>
    <scope>NUCLEOTIDE SEQUENCE [LARGE SCALE GENOMIC DNA]</scope>
    <source>
        <strain evidence="6 7">DSM 45859</strain>
    </source>
</reference>
<evidence type="ECO:0000256" key="1">
    <source>
        <dbReference type="ARBA" id="ARBA00023015"/>
    </source>
</evidence>
<keyword evidence="2" id="KW-0238">DNA-binding</keyword>
<dbReference type="PROSITE" id="PS50932">
    <property type="entry name" value="HTH_LACI_2"/>
    <property type="match status" value="1"/>
</dbReference>
<dbReference type="Pfam" id="PF13377">
    <property type="entry name" value="Peripla_BP_3"/>
    <property type="match status" value="1"/>
</dbReference>
<dbReference type="Gene3D" id="3.40.50.2300">
    <property type="match status" value="2"/>
</dbReference>
<name>A0A840IM99_9PSEU</name>
<keyword evidence="1" id="KW-0805">Transcription regulation</keyword>
<comment type="caution">
    <text evidence="6">The sequence shown here is derived from an EMBL/GenBank/DDBJ whole genome shotgun (WGS) entry which is preliminary data.</text>
</comment>
<dbReference type="SMART" id="SM00354">
    <property type="entry name" value="HTH_LACI"/>
    <property type="match status" value="1"/>
</dbReference>
<dbReference type="SUPFAM" id="SSF53822">
    <property type="entry name" value="Periplasmic binding protein-like I"/>
    <property type="match status" value="1"/>
</dbReference>
<protein>
    <submittedName>
        <fullName evidence="6">LacI family transcriptional regulator</fullName>
    </submittedName>
</protein>
<evidence type="ECO:0000313" key="7">
    <source>
        <dbReference type="Proteomes" id="UP000581769"/>
    </source>
</evidence>
<dbReference type="GO" id="GO:0000976">
    <property type="term" value="F:transcription cis-regulatory region binding"/>
    <property type="evidence" value="ECO:0007669"/>
    <property type="project" value="TreeGrafter"/>
</dbReference>
<dbReference type="InterPro" id="IPR000843">
    <property type="entry name" value="HTH_LacI"/>
</dbReference>
<evidence type="ECO:0000256" key="2">
    <source>
        <dbReference type="ARBA" id="ARBA00023125"/>
    </source>
</evidence>
<dbReference type="CDD" id="cd01392">
    <property type="entry name" value="HTH_LacI"/>
    <property type="match status" value="1"/>
</dbReference>
<proteinExistence type="predicted"/>
<dbReference type="InterPro" id="IPR046335">
    <property type="entry name" value="LacI/GalR-like_sensor"/>
</dbReference>
<keyword evidence="7" id="KW-1185">Reference proteome</keyword>
<accession>A0A840IM99</accession>
<dbReference type="GO" id="GO:0003700">
    <property type="term" value="F:DNA-binding transcription factor activity"/>
    <property type="evidence" value="ECO:0007669"/>
    <property type="project" value="TreeGrafter"/>
</dbReference>
<dbReference type="Proteomes" id="UP000581769">
    <property type="component" value="Unassembled WGS sequence"/>
</dbReference>
<dbReference type="AlphaFoldDB" id="A0A840IM99"/>
<dbReference type="EMBL" id="JACHMG010000001">
    <property type="protein sequence ID" value="MBB4683456.1"/>
    <property type="molecule type" value="Genomic_DNA"/>
</dbReference>
<dbReference type="RefSeq" id="WP_184777959.1">
    <property type="nucleotide sequence ID" value="NZ_JACHMG010000001.1"/>
</dbReference>
<dbReference type="InterPro" id="IPR028082">
    <property type="entry name" value="Peripla_BP_I"/>
</dbReference>
<evidence type="ECO:0000256" key="4">
    <source>
        <dbReference type="SAM" id="MobiDB-lite"/>
    </source>
</evidence>